<feature type="domain" description="T-SNARE coiled-coil homology" evidence="14">
    <location>
        <begin position="48"/>
        <end position="110"/>
    </location>
</feature>
<feature type="compositionally biased region" description="Pro residues" evidence="12">
    <location>
        <begin position="219"/>
        <end position="229"/>
    </location>
</feature>
<feature type="region of interest" description="Disordered" evidence="12">
    <location>
        <begin position="156"/>
        <end position="454"/>
    </location>
</feature>
<protein>
    <recommendedName>
        <fullName evidence="17">Abl interactor 2</fullName>
    </recommendedName>
</protein>
<evidence type="ECO:0000256" key="8">
    <source>
        <dbReference type="ARBA" id="ARBA00023054"/>
    </source>
</evidence>
<comment type="subcellular location">
    <subcellularLocation>
        <location evidence="2">Cell projection</location>
        <location evidence="2">Filopodium</location>
    </subcellularLocation>
    <subcellularLocation>
        <location evidence="3">Cell projection</location>
        <location evidence="3">Lamellipodium</location>
    </subcellularLocation>
    <subcellularLocation>
        <location evidence="1">Cytoplasm</location>
        <location evidence="1">Cytoskeleton</location>
    </subcellularLocation>
</comment>
<dbReference type="InterPro" id="IPR000727">
    <property type="entry name" value="T_SNARE_dom"/>
</dbReference>
<feature type="compositionally biased region" description="Polar residues" evidence="12">
    <location>
        <begin position="180"/>
        <end position="191"/>
    </location>
</feature>
<reference evidence="15" key="1">
    <citation type="journal article" date="2023" name="Mol. Biol. Evol.">
        <title>Third-Generation Sequencing Reveals the Adaptive Role of the Epigenome in Three Deep-Sea Polychaetes.</title>
        <authorList>
            <person name="Perez M."/>
            <person name="Aroh O."/>
            <person name="Sun Y."/>
            <person name="Lan Y."/>
            <person name="Juniper S.K."/>
            <person name="Young C.R."/>
            <person name="Angers B."/>
            <person name="Qian P.Y."/>
        </authorList>
    </citation>
    <scope>NUCLEOTIDE SEQUENCE</scope>
    <source>
        <strain evidence="15">P08H-3</strain>
    </source>
</reference>
<dbReference type="Pfam" id="PF00018">
    <property type="entry name" value="SH3_1"/>
    <property type="match status" value="1"/>
</dbReference>
<dbReference type="Pfam" id="PF07815">
    <property type="entry name" value="Abi_HHR"/>
    <property type="match status" value="1"/>
</dbReference>
<dbReference type="PRINTS" id="PR00452">
    <property type="entry name" value="SH3DOMAIN"/>
</dbReference>
<organism evidence="15 16">
    <name type="scientific">Paralvinella palmiformis</name>
    <dbReference type="NCBI Taxonomy" id="53620"/>
    <lineage>
        <taxon>Eukaryota</taxon>
        <taxon>Metazoa</taxon>
        <taxon>Spiralia</taxon>
        <taxon>Lophotrochozoa</taxon>
        <taxon>Annelida</taxon>
        <taxon>Polychaeta</taxon>
        <taxon>Sedentaria</taxon>
        <taxon>Canalipalpata</taxon>
        <taxon>Terebellida</taxon>
        <taxon>Terebelliformia</taxon>
        <taxon>Alvinellidae</taxon>
        <taxon>Paralvinella</taxon>
    </lineage>
</organism>
<dbReference type="GO" id="GO:0031209">
    <property type="term" value="C:SCAR complex"/>
    <property type="evidence" value="ECO:0007669"/>
    <property type="project" value="TreeGrafter"/>
</dbReference>
<dbReference type="PANTHER" id="PTHR10460:SF0">
    <property type="entry name" value="ABELSON INTERACTING PROTEIN, ISOFORM D"/>
    <property type="match status" value="1"/>
</dbReference>
<dbReference type="PROSITE" id="PS50192">
    <property type="entry name" value="T_SNARE"/>
    <property type="match status" value="1"/>
</dbReference>
<dbReference type="AlphaFoldDB" id="A0AAD9MT48"/>
<evidence type="ECO:0000313" key="15">
    <source>
        <dbReference type="EMBL" id="KAK2144832.1"/>
    </source>
</evidence>
<evidence type="ECO:0008006" key="17">
    <source>
        <dbReference type="Google" id="ProtNLM"/>
    </source>
</evidence>
<accession>A0AAD9MT48</accession>
<dbReference type="PROSITE" id="PS50002">
    <property type="entry name" value="SH3"/>
    <property type="match status" value="1"/>
</dbReference>
<feature type="compositionally biased region" description="Pro residues" evidence="12">
    <location>
        <begin position="268"/>
        <end position="287"/>
    </location>
</feature>
<evidence type="ECO:0000256" key="3">
    <source>
        <dbReference type="ARBA" id="ARBA00004510"/>
    </source>
</evidence>
<dbReference type="InterPro" id="IPR001452">
    <property type="entry name" value="SH3_domain"/>
</dbReference>
<dbReference type="GO" id="GO:0030175">
    <property type="term" value="C:filopodium"/>
    <property type="evidence" value="ECO:0007669"/>
    <property type="project" value="UniProtKB-SubCell"/>
</dbReference>
<dbReference type="SUPFAM" id="SSF50044">
    <property type="entry name" value="SH3-domain"/>
    <property type="match status" value="1"/>
</dbReference>
<comment type="similarity">
    <text evidence="4">Belongs to the ABI family.</text>
</comment>
<evidence type="ECO:0000256" key="2">
    <source>
        <dbReference type="ARBA" id="ARBA00004486"/>
    </source>
</evidence>
<feature type="compositionally biased region" description="Polar residues" evidence="12">
    <location>
        <begin position="298"/>
        <end position="310"/>
    </location>
</feature>
<dbReference type="GO" id="GO:0005856">
    <property type="term" value="C:cytoskeleton"/>
    <property type="evidence" value="ECO:0007669"/>
    <property type="project" value="UniProtKB-SubCell"/>
</dbReference>
<dbReference type="GO" id="GO:0035591">
    <property type="term" value="F:signaling adaptor activity"/>
    <property type="evidence" value="ECO:0007669"/>
    <property type="project" value="TreeGrafter"/>
</dbReference>
<keyword evidence="8" id="KW-0175">Coiled coil</keyword>
<evidence type="ECO:0000256" key="6">
    <source>
        <dbReference type="ARBA" id="ARBA00022490"/>
    </source>
</evidence>
<dbReference type="CDD" id="cd11826">
    <property type="entry name" value="SH3_Abi"/>
    <property type="match status" value="1"/>
</dbReference>
<dbReference type="FunFam" id="2.30.30.40:FF:000002">
    <property type="entry name" value="abl interactor 1 isoform X1"/>
    <property type="match status" value="1"/>
</dbReference>
<evidence type="ECO:0000256" key="1">
    <source>
        <dbReference type="ARBA" id="ARBA00004245"/>
    </source>
</evidence>
<name>A0AAD9MT48_9ANNE</name>
<gene>
    <name evidence="15" type="ORF">LSH36_726g01004</name>
</gene>
<dbReference type="Gene3D" id="2.30.30.40">
    <property type="entry name" value="SH3 Domains"/>
    <property type="match status" value="1"/>
</dbReference>
<keyword evidence="6" id="KW-0963">Cytoplasm</keyword>
<evidence type="ECO:0000256" key="4">
    <source>
        <dbReference type="ARBA" id="ARBA00010020"/>
    </source>
</evidence>
<dbReference type="InterPro" id="IPR028455">
    <property type="entry name" value="ABI3_SH3"/>
</dbReference>
<proteinExistence type="inferred from homology"/>
<evidence type="ECO:0000256" key="9">
    <source>
        <dbReference type="ARBA" id="ARBA00023212"/>
    </source>
</evidence>
<dbReference type="EMBL" id="JAODUP010000726">
    <property type="protein sequence ID" value="KAK2144832.1"/>
    <property type="molecule type" value="Genomic_DNA"/>
</dbReference>
<sequence length="515" mass="56222">MSVIGDLLQLIERDIPIGRKHLRESHDNLENVAQYCEENYTQAHDKRHALEETKNYTTQSLASVAYQINTLATNFLHLLDLEMSQLSDIESGVNHISQNVMIHKEKVARREIGVLTTNKTTTKPPGVKTPGIIFPEQAERPVKYVRRSIDYSQLDDIGHGVKTVQPQKPVKRSTSSTSSNKSATGAGQAPTTKPPNPPIYSRTGGAATISRQSSSPYRTPAPPVSPPALPSHYAPNYPKVQPVGLPPDIGITSAVDQRTPYTSLKPMGMPPQRPPQTPPPAPPPGPPTGMVHPMASIGRTSGYATQTSLIQQQLPQNAPATPPLPPMPDTSYGMSPPLPPPPNHGTDYQSQFTPPPPPLSFDAEGGQQYGQEFRSSLGMPSDTTENIDGKPKEYIEKVSPPLPPPPNHGTDYQSQFTPPPPPLSFDAEGGQQYGQEFRSSLGMPSDTTENIDGKPKEYIEKVVAIYDYQKDKDDELTFTEGSLIYVVKKNDDGWWEGVMDGVTGLFPGNYVEPCI</sequence>
<feature type="compositionally biased region" description="Basic and acidic residues" evidence="12">
    <location>
        <begin position="387"/>
        <end position="396"/>
    </location>
</feature>
<dbReference type="GO" id="GO:0017124">
    <property type="term" value="F:SH3 domain binding"/>
    <property type="evidence" value="ECO:0007669"/>
    <property type="project" value="TreeGrafter"/>
</dbReference>
<dbReference type="GO" id="GO:0001764">
    <property type="term" value="P:neuron migration"/>
    <property type="evidence" value="ECO:0007669"/>
    <property type="project" value="TreeGrafter"/>
</dbReference>
<evidence type="ECO:0000256" key="5">
    <source>
        <dbReference type="ARBA" id="ARBA00022443"/>
    </source>
</evidence>
<comment type="caution">
    <text evidence="15">The sequence shown here is derived from an EMBL/GenBank/DDBJ whole genome shotgun (WGS) entry which is preliminary data.</text>
</comment>
<dbReference type="SMART" id="SM00326">
    <property type="entry name" value="SH3"/>
    <property type="match status" value="1"/>
</dbReference>
<evidence type="ECO:0000256" key="12">
    <source>
        <dbReference type="SAM" id="MobiDB-lite"/>
    </source>
</evidence>
<dbReference type="PANTHER" id="PTHR10460">
    <property type="entry name" value="ABL INTERACTOR FAMILY MEMBER"/>
    <property type="match status" value="1"/>
</dbReference>
<dbReference type="Proteomes" id="UP001208570">
    <property type="component" value="Unassembled WGS sequence"/>
</dbReference>
<feature type="domain" description="SH3" evidence="13">
    <location>
        <begin position="457"/>
        <end position="515"/>
    </location>
</feature>
<evidence type="ECO:0000259" key="13">
    <source>
        <dbReference type="PROSITE" id="PS50002"/>
    </source>
</evidence>
<keyword evidence="10" id="KW-0966">Cell projection</keyword>
<evidence type="ECO:0000256" key="7">
    <source>
        <dbReference type="ARBA" id="ARBA00022553"/>
    </source>
</evidence>
<keyword evidence="7" id="KW-0597">Phosphoprotein</keyword>
<dbReference type="InterPro" id="IPR028457">
    <property type="entry name" value="ABI"/>
</dbReference>
<keyword evidence="5 11" id="KW-0728">SH3 domain</keyword>
<evidence type="ECO:0000256" key="11">
    <source>
        <dbReference type="PROSITE-ProRule" id="PRU00192"/>
    </source>
</evidence>
<evidence type="ECO:0000256" key="10">
    <source>
        <dbReference type="ARBA" id="ARBA00023273"/>
    </source>
</evidence>
<keyword evidence="16" id="KW-1185">Reference proteome</keyword>
<dbReference type="InterPro" id="IPR012849">
    <property type="entry name" value="Abl-interactor_HHR_dom"/>
</dbReference>
<dbReference type="PRINTS" id="PR00499">
    <property type="entry name" value="P67PHOX"/>
</dbReference>
<evidence type="ECO:0000259" key="14">
    <source>
        <dbReference type="PROSITE" id="PS50192"/>
    </source>
</evidence>
<keyword evidence="9" id="KW-0206">Cytoskeleton</keyword>
<evidence type="ECO:0000313" key="16">
    <source>
        <dbReference type="Proteomes" id="UP001208570"/>
    </source>
</evidence>
<dbReference type="InterPro" id="IPR036028">
    <property type="entry name" value="SH3-like_dom_sf"/>
</dbReference>
<dbReference type="Gene3D" id="6.10.140.1620">
    <property type="match status" value="1"/>
</dbReference>
<dbReference type="GO" id="GO:0030027">
    <property type="term" value="C:lamellipodium"/>
    <property type="evidence" value="ECO:0007669"/>
    <property type="project" value="UniProtKB-SubCell"/>
</dbReference>